<evidence type="ECO:0000313" key="2">
    <source>
        <dbReference type="EMBL" id="MDP5276112.1"/>
    </source>
</evidence>
<evidence type="ECO:0000256" key="1">
    <source>
        <dbReference type="SAM" id="MobiDB-lite"/>
    </source>
</evidence>
<dbReference type="RefSeq" id="WP_305993423.1">
    <property type="nucleotide sequence ID" value="NZ_JAVAMP010000012.1"/>
</dbReference>
<accession>A0ABT9J3B6</accession>
<feature type="compositionally biased region" description="Low complexity" evidence="1">
    <location>
        <begin position="135"/>
        <end position="151"/>
    </location>
</feature>
<evidence type="ECO:0000313" key="3">
    <source>
        <dbReference type="Proteomes" id="UP001231941"/>
    </source>
</evidence>
<reference evidence="2 3" key="1">
    <citation type="submission" date="2023-08" db="EMBL/GenBank/DDBJ databases">
        <authorList>
            <person name="Park J.-S."/>
        </authorList>
    </citation>
    <scope>NUCLEOTIDE SEQUENCE [LARGE SCALE GENOMIC DNA]</scope>
    <source>
        <strain evidence="2 3">2205SS18-9</strain>
    </source>
</reference>
<comment type="caution">
    <text evidence="2">The sequence shown here is derived from an EMBL/GenBank/DDBJ whole genome shotgun (WGS) entry which is preliminary data.</text>
</comment>
<dbReference type="PANTHER" id="PTHR31535:SF3">
    <property type="entry name" value="REGULATORY PROTEIN ZESTE"/>
    <property type="match status" value="1"/>
</dbReference>
<feature type="region of interest" description="Disordered" evidence="1">
    <location>
        <begin position="135"/>
        <end position="225"/>
    </location>
</feature>
<feature type="compositionally biased region" description="Low complexity" evidence="1">
    <location>
        <begin position="396"/>
        <end position="412"/>
    </location>
</feature>
<feature type="compositionally biased region" description="Gly residues" evidence="1">
    <location>
        <begin position="413"/>
        <end position="422"/>
    </location>
</feature>
<feature type="compositionally biased region" description="Gly residues" evidence="1">
    <location>
        <begin position="152"/>
        <end position="169"/>
    </location>
</feature>
<dbReference type="Proteomes" id="UP001231941">
    <property type="component" value="Unassembled WGS sequence"/>
</dbReference>
<organism evidence="2 3">
    <name type="scientific">Chengkuizengella axinellae</name>
    <dbReference type="NCBI Taxonomy" id="3064388"/>
    <lineage>
        <taxon>Bacteria</taxon>
        <taxon>Bacillati</taxon>
        <taxon>Bacillota</taxon>
        <taxon>Bacilli</taxon>
        <taxon>Bacillales</taxon>
        <taxon>Paenibacillaceae</taxon>
        <taxon>Chengkuizengella</taxon>
    </lineage>
</organism>
<dbReference type="PANTHER" id="PTHR31535">
    <property type="match status" value="1"/>
</dbReference>
<name>A0ABT9J3B6_9BACL</name>
<dbReference type="EMBL" id="JAVAMP010000012">
    <property type="protein sequence ID" value="MDP5276112.1"/>
    <property type="molecule type" value="Genomic_DNA"/>
</dbReference>
<proteinExistence type="predicted"/>
<gene>
    <name evidence="2" type="ORF">Q5Y73_18600</name>
</gene>
<protein>
    <submittedName>
        <fullName evidence="2">Glycine-rich protein</fullName>
    </submittedName>
</protein>
<feature type="compositionally biased region" description="Gly residues" evidence="1">
    <location>
        <begin position="184"/>
        <end position="204"/>
    </location>
</feature>
<feature type="region of interest" description="Disordered" evidence="1">
    <location>
        <begin position="385"/>
        <end position="465"/>
    </location>
</feature>
<sequence>MFKKIGVYFLIFIFTIFPLTISIAETVGTNAEGQTTYTFSNTSTGRTGSIQSWTVPQTAEYQIETWGAEGGRYGGQGAYVSGTFELTEGDTLKILVGQEGSYSSSAPSGGGGTFVVTNSNTPLIVAGGGGGSCYSTDSSDGKGSYTTSTSGGNKGSDGAPGGGGFNGNGDDGDSTEGGFSFLNGGKGGIGDDGGASGGFGGGGGGDDDDESCSGPGGGGGYKGGNGGGNGSYATGGYSYNAGENQSSNSGINYGHGQVVITQISEIDLKVLWDNSIEVANNEDVYQSFNGGFFSTWTVPSTGNYRIKAYGAEGGYRGGGGAYVAGTFYLTEGEELVIMVGRDGEKGDDAPSGGGGTFVTKKTTSTRYHQQTYGYVEPLIVAGGGGGSCEEDPYSNGSATHSTSTSGGKATSGDSGGGGGFAGDGEDATADGGHSFLNGGSGGDDAQDGGRGGFGGGGGGDHDSGSCQNAAGGGGYHGGDAAGNNKDAAQGGFSYNVGSDKEGIDGYQSGDGKVIIEKNAPDIPLEENVFPTPTTVGEPIGLQIHLSHPEDSRTWDSVRIQVRFVNNDTGQSLNFYSSNFDGTPNESYEKNFNISTNTMPHGVYTVYYRLIDQENEYADKMQRFSNIMIIKPGIQVDFSDENEFPSEWEVSERREVEFAFKNEDNKTFDKNETTFEIQWLNNAGTVKHEQTLDMTANLGTGSTMRFTARITSPSTNDTYTVIYRVINNGIESNTQQEFYNIKVFDSNTEWRIFDFSLVDENLLYWTGRRFDSDYDITIDSSGNPVKVTVEYRVPLIFPIPNLFNGGSWEPVVAVSSTAEMKIEESEF</sequence>
<keyword evidence="3" id="KW-1185">Reference proteome</keyword>
<feature type="compositionally biased region" description="Gly residues" evidence="1">
    <location>
        <begin position="214"/>
        <end position="225"/>
    </location>
</feature>
<feature type="compositionally biased region" description="Gly residues" evidence="1">
    <location>
        <begin position="438"/>
        <end position="458"/>
    </location>
</feature>
<feature type="region of interest" description="Disordered" evidence="1">
    <location>
        <begin position="343"/>
        <end position="362"/>
    </location>
</feature>